<dbReference type="AlphaFoldDB" id="A0A9X0AHS8"/>
<evidence type="ECO:0000313" key="1">
    <source>
        <dbReference type="EMBL" id="KAJ8063059.1"/>
    </source>
</evidence>
<dbReference type="Gene3D" id="1.10.150.50">
    <property type="entry name" value="Transcription Factor, Ets-1"/>
    <property type="match status" value="1"/>
</dbReference>
<sequence length="107" mass="12496">MDPPKMDTPNINIHNIGPPNVDLESVLNRLGMQCYLHRFMNTGFDSWGVVKDITEKDMQVLGFQLGHIRVRGKKHYDLDMAQVMLTPYDRNFNGKLRLREDGHKMFH</sequence>
<dbReference type="InterPro" id="IPR013761">
    <property type="entry name" value="SAM/pointed_sf"/>
</dbReference>
<dbReference type="Proteomes" id="UP001152300">
    <property type="component" value="Unassembled WGS sequence"/>
</dbReference>
<name>A0A9X0AHS8_9HELO</name>
<keyword evidence="2" id="KW-1185">Reference proteome</keyword>
<dbReference type="OrthoDB" id="1919336at2759"/>
<evidence type="ECO:0008006" key="3">
    <source>
        <dbReference type="Google" id="ProtNLM"/>
    </source>
</evidence>
<proteinExistence type="predicted"/>
<dbReference type="EMBL" id="JAPEIS010000009">
    <property type="protein sequence ID" value="KAJ8063059.1"/>
    <property type="molecule type" value="Genomic_DNA"/>
</dbReference>
<reference evidence="1" key="1">
    <citation type="submission" date="2022-11" db="EMBL/GenBank/DDBJ databases">
        <title>Genome Resource of Sclerotinia nivalis Strain SnTB1, a Plant Pathogen Isolated from American Ginseng.</title>
        <authorList>
            <person name="Fan S."/>
        </authorList>
    </citation>
    <scope>NUCLEOTIDE SEQUENCE</scope>
    <source>
        <strain evidence="1">SnTB1</strain>
    </source>
</reference>
<gene>
    <name evidence="1" type="ORF">OCU04_008300</name>
</gene>
<accession>A0A9X0AHS8</accession>
<evidence type="ECO:0000313" key="2">
    <source>
        <dbReference type="Proteomes" id="UP001152300"/>
    </source>
</evidence>
<dbReference type="SUPFAM" id="SSF47769">
    <property type="entry name" value="SAM/Pointed domain"/>
    <property type="match status" value="1"/>
</dbReference>
<comment type="caution">
    <text evidence="1">The sequence shown here is derived from an EMBL/GenBank/DDBJ whole genome shotgun (WGS) entry which is preliminary data.</text>
</comment>
<protein>
    <recommendedName>
        <fullName evidence="3">SAM domain-containing protein</fullName>
    </recommendedName>
</protein>
<organism evidence="1 2">
    <name type="scientific">Sclerotinia nivalis</name>
    <dbReference type="NCBI Taxonomy" id="352851"/>
    <lineage>
        <taxon>Eukaryota</taxon>
        <taxon>Fungi</taxon>
        <taxon>Dikarya</taxon>
        <taxon>Ascomycota</taxon>
        <taxon>Pezizomycotina</taxon>
        <taxon>Leotiomycetes</taxon>
        <taxon>Helotiales</taxon>
        <taxon>Sclerotiniaceae</taxon>
        <taxon>Sclerotinia</taxon>
    </lineage>
</organism>